<dbReference type="Pfam" id="PF12060">
    <property type="entry name" value="DUF3541"/>
    <property type="match status" value="1"/>
</dbReference>
<dbReference type="RefSeq" id="WP_052042514.1">
    <property type="nucleotide sequence ID" value="NZ_ARXU01000003.1"/>
</dbReference>
<name>A0ABR4WE95_9GAMM</name>
<protein>
    <recommendedName>
        <fullName evidence="4">Lipoprotein</fullName>
    </recommendedName>
</protein>
<feature type="chain" id="PRO_5046189934" description="Lipoprotein" evidence="1">
    <location>
        <begin position="24"/>
        <end position="357"/>
    </location>
</feature>
<evidence type="ECO:0000313" key="3">
    <source>
        <dbReference type="Proteomes" id="UP000029443"/>
    </source>
</evidence>
<sequence length="357" mass="41497">MGWVQSAWLGMLIALLLACQPTAISPPATQSIGEQIRDRYERALPDLLPNKQRHYATRLYRITGDQDYLAIIYQHLISNADSLQQDLSQLHNREYRLSRARQIARAYRDDTDKHQRRKQLLLAHDEIPFAKNLLYYLNKVDQLGLAGKPPFTQTGQGLDYLRQVDFARFILDPEVIAAYSPQLANMVYYLHDLGIRDLREPFQQTFRHVFPDQPPQPGPALDARVYGMTHVIIAASGYYQKPIRRQDFAWIFDYLERHHRELIVHTKADIYTEMALCFLLAGESTSPVVGAVRQALEQRYDPQAGMIPSPQWGTDMNKGEHRNVLAIMLYHWPEQLHPGPDLSRYPLYREHYFAPQY</sequence>
<proteinExistence type="predicted"/>
<reference evidence="2 3" key="1">
    <citation type="submission" date="2012-09" db="EMBL/GenBank/DDBJ databases">
        <title>Genome Sequence of alkane-degrading Bacterium Alcanivorax jadensis T9.</title>
        <authorList>
            <person name="Lai Q."/>
            <person name="Shao Z."/>
        </authorList>
    </citation>
    <scope>NUCLEOTIDE SEQUENCE [LARGE SCALE GENOMIC DNA]</scope>
    <source>
        <strain evidence="2 3">T9</strain>
    </source>
</reference>
<accession>A0ABR4WE95</accession>
<dbReference type="InterPro" id="IPR021928">
    <property type="entry name" value="DUF3541"/>
</dbReference>
<feature type="signal peptide" evidence="1">
    <location>
        <begin position="1"/>
        <end position="23"/>
    </location>
</feature>
<dbReference type="EMBL" id="ARXU01000003">
    <property type="protein sequence ID" value="KGD61839.1"/>
    <property type="molecule type" value="Genomic_DNA"/>
</dbReference>
<gene>
    <name evidence="2" type="ORF">T9A_01048</name>
</gene>
<organism evidence="2 3">
    <name type="scientific">Alcanivorax jadensis T9</name>
    <dbReference type="NCBI Taxonomy" id="1177181"/>
    <lineage>
        <taxon>Bacteria</taxon>
        <taxon>Pseudomonadati</taxon>
        <taxon>Pseudomonadota</taxon>
        <taxon>Gammaproteobacteria</taxon>
        <taxon>Oceanospirillales</taxon>
        <taxon>Alcanivoracaceae</taxon>
        <taxon>Alcanivorax</taxon>
    </lineage>
</organism>
<keyword evidence="1" id="KW-0732">Signal</keyword>
<evidence type="ECO:0008006" key="4">
    <source>
        <dbReference type="Google" id="ProtNLM"/>
    </source>
</evidence>
<evidence type="ECO:0000256" key="1">
    <source>
        <dbReference type="SAM" id="SignalP"/>
    </source>
</evidence>
<dbReference type="Proteomes" id="UP000029443">
    <property type="component" value="Unassembled WGS sequence"/>
</dbReference>
<keyword evidence="3" id="KW-1185">Reference proteome</keyword>
<comment type="caution">
    <text evidence="2">The sequence shown here is derived from an EMBL/GenBank/DDBJ whole genome shotgun (WGS) entry which is preliminary data.</text>
</comment>
<evidence type="ECO:0000313" key="2">
    <source>
        <dbReference type="EMBL" id="KGD61839.1"/>
    </source>
</evidence>